<keyword evidence="2" id="KW-1185">Reference proteome</keyword>
<dbReference type="AlphaFoldDB" id="K0T2L7"/>
<dbReference type="OrthoDB" id="264354at2759"/>
<evidence type="ECO:0000313" key="1">
    <source>
        <dbReference type="EMBL" id="EJK72883.1"/>
    </source>
</evidence>
<reference evidence="1 2" key="1">
    <citation type="journal article" date="2012" name="Genome Biol.">
        <title>Genome and low-iron response of an oceanic diatom adapted to chronic iron limitation.</title>
        <authorList>
            <person name="Lommer M."/>
            <person name="Specht M."/>
            <person name="Roy A.S."/>
            <person name="Kraemer L."/>
            <person name="Andreson R."/>
            <person name="Gutowska M.A."/>
            <person name="Wolf J."/>
            <person name="Bergner S.V."/>
            <person name="Schilhabel M.B."/>
            <person name="Klostermeier U.C."/>
            <person name="Beiko R.G."/>
            <person name="Rosenstiel P."/>
            <person name="Hippler M."/>
            <person name="Laroche J."/>
        </authorList>
    </citation>
    <scope>NUCLEOTIDE SEQUENCE [LARGE SCALE GENOMIC DNA]</scope>
    <source>
        <strain evidence="1 2">CCMP1005</strain>
    </source>
</reference>
<gene>
    <name evidence="1" type="ORF">THAOC_05542</name>
</gene>
<sequence length="164" mass="18160">MAEAKAEPPIAEGDLVELKGLTGARHLNGRRGRAVKYVKKDKRWAIRLESTGEVVKAKIANIEMLGAQILDGTPTERDTSISLDFSVGDRVECLNYHTIGVSGPKFEAGTVAKHWHREESWPRGLYAAYLVQLDNGVRLHCKNSKSYIRNTDMPPVTTQFKVGG</sequence>
<organism evidence="1 2">
    <name type="scientific">Thalassiosira oceanica</name>
    <name type="common">Marine diatom</name>
    <dbReference type="NCBI Taxonomy" id="159749"/>
    <lineage>
        <taxon>Eukaryota</taxon>
        <taxon>Sar</taxon>
        <taxon>Stramenopiles</taxon>
        <taxon>Ochrophyta</taxon>
        <taxon>Bacillariophyta</taxon>
        <taxon>Coscinodiscophyceae</taxon>
        <taxon>Thalassiosirophycidae</taxon>
        <taxon>Thalassiosirales</taxon>
        <taxon>Thalassiosiraceae</taxon>
        <taxon>Thalassiosira</taxon>
    </lineage>
</organism>
<name>K0T2L7_THAOC</name>
<feature type="non-terminal residue" evidence="1">
    <location>
        <position position="164"/>
    </location>
</feature>
<comment type="caution">
    <text evidence="1">The sequence shown here is derived from an EMBL/GenBank/DDBJ whole genome shotgun (WGS) entry which is preliminary data.</text>
</comment>
<protein>
    <submittedName>
        <fullName evidence="1">Uncharacterized protein</fullName>
    </submittedName>
</protein>
<dbReference type="EMBL" id="AGNL01005159">
    <property type="protein sequence ID" value="EJK72883.1"/>
    <property type="molecule type" value="Genomic_DNA"/>
</dbReference>
<dbReference type="Proteomes" id="UP000266841">
    <property type="component" value="Unassembled WGS sequence"/>
</dbReference>
<proteinExistence type="predicted"/>
<evidence type="ECO:0000313" key="2">
    <source>
        <dbReference type="Proteomes" id="UP000266841"/>
    </source>
</evidence>
<accession>K0T2L7</accession>